<dbReference type="AlphaFoldDB" id="A0AAV7U7G3"/>
<gene>
    <name evidence="2" type="ORF">NDU88_001282</name>
</gene>
<sequence length="74" mass="8850">MMFARHRKKPEEERSGSRLERSVSKWERTRTPKNMDPNSRRNGGGETELRGTRSLRRLDPKPSRYRGKELESHR</sequence>
<keyword evidence="3" id="KW-1185">Reference proteome</keyword>
<evidence type="ECO:0000313" key="3">
    <source>
        <dbReference type="Proteomes" id="UP001066276"/>
    </source>
</evidence>
<feature type="region of interest" description="Disordered" evidence="1">
    <location>
        <begin position="1"/>
        <end position="74"/>
    </location>
</feature>
<reference evidence="2" key="1">
    <citation type="journal article" date="2022" name="bioRxiv">
        <title>Sequencing and chromosome-scale assembly of the giantPleurodeles waltlgenome.</title>
        <authorList>
            <person name="Brown T."/>
            <person name="Elewa A."/>
            <person name="Iarovenko S."/>
            <person name="Subramanian E."/>
            <person name="Araus A.J."/>
            <person name="Petzold A."/>
            <person name="Susuki M."/>
            <person name="Suzuki K.-i.T."/>
            <person name="Hayashi T."/>
            <person name="Toyoda A."/>
            <person name="Oliveira C."/>
            <person name="Osipova E."/>
            <person name="Leigh N.D."/>
            <person name="Simon A."/>
            <person name="Yun M.H."/>
        </authorList>
    </citation>
    <scope>NUCLEOTIDE SEQUENCE</scope>
    <source>
        <strain evidence="2">20211129_DDA</strain>
        <tissue evidence="2">Liver</tissue>
    </source>
</reference>
<feature type="compositionally biased region" description="Basic and acidic residues" evidence="1">
    <location>
        <begin position="47"/>
        <end position="74"/>
    </location>
</feature>
<protein>
    <submittedName>
        <fullName evidence="2">Uncharacterized protein</fullName>
    </submittedName>
</protein>
<organism evidence="2 3">
    <name type="scientific">Pleurodeles waltl</name>
    <name type="common">Iberian ribbed newt</name>
    <dbReference type="NCBI Taxonomy" id="8319"/>
    <lineage>
        <taxon>Eukaryota</taxon>
        <taxon>Metazoa</taxon>
        <taxon>Chordata</taxon>
        <taxon>Craniata</taxon>
        <taxon>Vertebrata</taxon>
        <taxon>Euteleostomi</taxon>
        <taxon>Amphibia</taxon>
        <taxon>Batrachia</taxon>
        <taxon>Caudata</taxon>
        <taxon>Salamandroidea</taxon>
        <taxon>Salamandridae</taxon>
        <taxon>Pleurodelinae</taxon>
        <taxon>Pleurodeles</taxon>
    </lineage>
</organism>
<evidence type="ECO:0000313" key="2">
    <source>
        <dbReference type="EMBL" id="KAJ1184476.1"/>
    </source>
</evidence>
<dbReference type="Proteomes" id="UP001066276">
    <property type="component" value="Chromosome 3_1"/>
</dbReference>
<proteinExistence type="predicted"/>
<name>A0AAV7U7G3_PLEWA</name>
<feature type="compositionally biased region" description="Basic and acidic residues" evidence="1">
    <location>
        <begin position="9"/>
        <end position="30"/>
    </location>
</feature>
<dbReference type="EMBL" id="JANPWB010000005">
    <property type="protein sequence ID" value="KAJ1184476.1"/>
    <property type="molecule type" value="Genomic_DNA"/>
</dbReference>
<accession>A0AAV7U7G3</accession>
<comment type="caution">
    <text evidence="2">The sequence shown here is derived from an EMBL/GenBank/DDBJ whole genome shotgun (WGS) entry which is preliminary data.</text>
</comment>
<evidence type="ECO:0000256" key="1">
    <source>
        <dbReference type="SAM" id="MobiDB-lite"/>
    </source>
</evidence>